<proteinExistence type="predicted"/>
<organism evidence="2 3">
    <name type="scientific">Hibiscus sabdariffa</name>
    <name type="common">roselle</name>
    <dbReference type="NCBI Taxonomy" id="183260"/>
    <lineage>
        <taxon>Eukaryota</taxon>
        <taxon>Viridiplantae</taxon>
        <taxon>Streptophyta</taxon>
        <taxon>Embryophyta</taxon>
        <taxon>Tracheophyta</taxon>
        <taxon>Spermatophyta</taxon>
        <taxon>Magnoliopsida</taxon>
        <taxon>eudicotyledons</taxon>
        <taxon>Gunneridae</taxon>
        <taxon>Pentapetalae</taxon>
        <taxon>rosids</taxon>
        <taxon>malvids</taxon>
        <taxon>Malvales</taxon>
        <taxon>Malvaceae</taxon>
        <taxon>Malvoideae</taxon>
        <taxon>Hibiscus</taxon>
    </lineage>
</organism>
<gene>
    <name evidence="2" type="ORF">V6N12_034829</name>
</gene>
<name>A0ABR2BNL1_9ROSI</name>
<dbReference type="EMBL" id="JBBPBM010000097">
    <property type="protein sequence ID" value="KAK8508723.1"/>
    <property type="molecule type" value="Genomic_DNA"/>
</dbReference>
<dbReference type="Pfam" id="PF13966">
    <property type="entry name" value="zf-RVT"/>
    <property type="match status" value="1"/>
</dbReference>
<comment type="caution">
    <text evidence="2">The sequence shown here is derived from an EMBL/GenBank/DDBJ whole genome shotgun (WGS) entry which is preliminary data.</text>
</comment>
<feature type="domain" description="Reverse transcriptase zinc-binding" evidence="1">
    <location>
        <begin position="22"/>
        <end position="54"/>
    </location>
</feature>
<evidence type="ECO:0000313" key="2">
    <source>
        <dbReference type="EMBL" id="KAK8508723.1"/>
    </source>
</evidence>
<protein>
    <recommendedName>
        <fullName evidence="1">Reverse transcriptase zinc-binding domain-containing protein</fullName>
    </recommendedName>
</protein>
<dbReference type="Proteomes" id="UP001472677">
    <property type="component" value="Unassembled WGS sequence"/>
</dbReference>
<keyword evidence="3" id="KW-1185">Reference proteome</keyword>
<sequence length="167" mass="18563">MVRQGALAEETTGVWKILHKFRGLPRIRSCQVCGDAAEDVDHVFRQCPLAIQIWSDLIRGDRLDSFLTMPFLSWIVANLSKASLGVHSKHAVTAQMAAIEWFRAMTPVCRERFRPPTTWSTLLEHWIKINNDGGWCGANGRGSCGGVARDSIGAADSSYWSSWQSGD</sequence>
<reference evidence="2 3" key="1">
    <citation type="journal article" date="2024" name="G3 (Bethesda)">
        <title>Genome assembly of Hibiscus sabdariffa L. provides insights into metabolisms of medicinal natural products.</title>
        <authorList>
            <person name="Kim T."/>
        </authorList>
    </citation>
    <scope>NUCLEOTIDE SEQUENCE [LARGE SCALE GENOMIC DNA]</scope>
    <source>
        <strain evidence="2">TK-2024</strain>
        <tissue evidence="2">Old leaves</tissue>
    </source>
</reference>
<evidence type="ECO:0000259" key="1">
    <source>
        <dbReference type="Pfam" id="PF13966"/>
    </source>
</evidence>
<evidence type="ECO:0000313" key="3">
    <source>
        <dbReference type="Proteomes" id="UP001472677"/>
    </source>
</evidence>
<dbReference type="InterPro" id="IPR026960">
    <property type="entry name" value="RVT-Znf"/>
</dbReference>
<accession>A0ABR2BNL1</accession>